<organism evidence="1 2">
    <name type="scientific">Leptospira ilyithenensis</name>
    <dbReference type="NCBI Taxonomy" id="2484901"/>
    <lineage>
        <taxon>Bacteria</taxon>
        <taxon>Pseudomonadati</taxon>
        <taxon>Spirochaetota</taxon>
        <taxon>Spirochaetia</taxon>
        <taxon>Leptospirales</taxon>
        <taxon>Leptospiraceae</taxon>
        <taxon>Leptospira</taxon>
    </lineage>
</organism>
<evidence type="ECO:0000313" key="1">
    <source>
        <dbReference type="EMBL" id="TGN08334.1"/>
    </source>
</evidence>
<sequence>MTGIPNIHSSRKNNKGIVFSILILLSVLPSFADKLKLKSGEVRNGRVLIVTTTQLEWQEEGKVSKYPLQDVIGVEIGYDGIPFCMESKPWGKERCDLFLHKLNSEKISFSYQESPLQLESFPFPSIETLNIKNIQGKEIIRFLEPGTSGFWKSKSFNGFASLKSFKENRLELISNEKDKKTVIIELENFETFSIPKKNKLKEFLAANSVKLIPGYRPFMEKKYGKSTLVFGTAALSVIGMIYEYNQSVQAINGSQEFIPGSDGRIYVVSNVLSTDRYDFHNQRFQMYSGLLVAVLAYSLFDNFYIGQVESKDGNTGSVWLKADAKAGVISQNRSYGGTNSKEQIQYTLEVESRF</sequence>
<evidence type="ECO:0000313" key="2">
    <source>
        <dbReference type="Proteomes" id="UP000298264"/>
    </source>
</evidence>
<comment type="caution">
    <text evidence="1">The sequence shown here is derived from an EMBL/GenBank/DDBJ whole genome shotgun (WGS) entry which is preliminary data.</text>
</comment>
<dbReference type="RefSeq" id="WP_135765285.1">
    <property type="nucleotide sequence ID" value="NZ_RQHV01000061.1"/>
</dbReference>
<dbReference type="EMBL" id="RQHV01000061">
    <property type="protein sequence ID" value="TGN08334.1"/>
    <property type="molecule type" value="Genomic_DNA"/>
</dbReference>
<protein>
    <submittedName>
        <fullName evidence="1">Uncharacterized protein</fullName>
    </submittedName>
</protein>
<dbReference type="Proteomes" id="UP000298264">
    <property type="component" value="Unassembled WGS sequence"/>
</dbReference>
<dbReference type="NCBIfam" id="NF047503">
    <property type="entry name" value="LB_137_fam"/>
    <property type="match status" value="1"/>
</dbReference>
<dbReference type="AlphaFoldDB" id="A0A4R9LMX6"/>
<accession>A0A4R9LMX6</accession>
<gene>
    <name evidence="1" type="ORF">EHS11_15610</name>
</gene>
<dbReference type="OrthoDB" id="317896at2"/>
<proteinExistence type="predicted"/>
<keyword evidence="2" id="KW-1185">Reference proteome</keyword>
<name>A0A4R9LMX6_9LEPT</name>
<reference evidence="1" key="1">
    <citation type="journal article" date="2019" name="PLoS Negl. Trop. Dis.">
        <title>Revisiting the worldwide diversity of Leptospira species in the environment.</title>
        <authorList>
            <person name="Vincent A.T."/>
            <person name="Schiettekatte O."/>
            <person name="Bourhy P."/>
            <person name="Veyrier F.J."/>
            <person name="Picardeau M."/>
        </authorList>
    </citation>
    <scope>NUCLEOTIDE SEQUENCE [LARGE SCALE GENOMIC DNA]</scope>
    <source>
        <strain evidence="1">201400974</strain>
    </source>
</reference>